<evidence type="ECO:0000313" key="4">
    <source>
        <dbReference type="Proteomes" id="UP000663877"/>
    </source>
</evidence>
<dbReference type="Proteomes" id="UP000663832">
    <property type="component" value="Unassembled WGS sequence"/>
</dbReference>
<protein>
    <submittedName>
        <fullName evidence="1">Uncharacterized protein</fullName>
    </submittedName>
</protein>
<dbReference type="EMBL" id="CAJNOI010000021">
    <property type="protein sequence ID" value="CAF0838515.1"/>
    <property type="molecule type" value="Genomic_DNA"/>
</dbReference>
<dbReference type="Proteomes" id="UP000663877">
    <property type="component" value="Unassembled WGS sequence"/>
</dbReference>
<dbReference type="AlphaFoldDB" id="A0A813V5H3"/>
<dbReference type="Pfam" id="PF13385">
    <property type="entry name" value="Laminin_G_3"/>
    <property type="match status" value="2"/>
</dbReference>
<accession>A0A813V5H3</accession>
<proteinExistence type="predicted"/>
<dbReference type="Gene3D" id="2.60.120.200">
    <property type="match status" value="2"/>
</dbReference>
<organism evidence="1 4">
    <name type="scientific">Adineta steineri</name>
    <dbReference type="NCBI Taxonomy" id="433720"/>
    <lineage>
        <taxon>Eukaryota</taxon>
        <taxon>Metazoa</taxon>
        <taxon>Spiralia</taxon>
        <taxon>Gnathifera</taxon>
        <taxon>Rotifera</taxon>
        <taxon>Eurotatoria</taxon>
        <taxon>Bdelloidea</taxon>
        <taxon>Adinetida</taxon>
        <taxon>Adinetidae</taxon>
        <taxon>Adineta</taxon>
    </lineage>
</organism>
<gene>
    <name evidence="1" type="ORF">BJG266_LOCUS7183</name>
    <name evidence="2" type="ORF">QVE165_LOCUS21530</name>
</gene>
<name>A0A813V5H3_9BILA</name>
<dbReference type="EMBL" id="CAJNOM010000139">
    <property type="protein sequence ID" value="CAF1123537.1"/>
    <property type="molecule type" value="Genomic_DNA"/>
</dbReference>
<evidence type="ECO:0000313" key="1">
    <source>
        <dbReference type="EMBL" id="CAF0838515.1"/>
    </source>
</evidence>
<comment type="caution">
    <text evidence="1">The sequence shown here is derived from an EMBL/GenBank/DDBJ whole genome shotgun (WGS) entry which is preliminary data.</text>
</comment>
<reference evidence="1" key="1">
    <citation type="submission" date="2021-02" db="EMBL/GenBank/DDBJ databases">
        <authorList>
            <person name="Nowell W R."/>
        </authorList>
    </citation>
    <scope>NUCLEOTIDE SEQUENCE</scope>
</reference>
<sequence length="499" mass="55417">MIGSVKSTLFNVSQNQCICQMVQSNIFAINYYQTNNTCQLFNYNGSSIFLQNNFNSSFIFINQSSTLITNIQSYVVSSSPFVINAFWSFDGTLNDRDSNYNGVLLNNPSFCSPGITGYGSALCFNASLNQSVLINPSINFNLSNQSFTFEYWIYPYTLATSSGDRGMVGLCQSLANNLCLHMTLRGANVRISFYGNQCTGGTTIIVNKWYHLTFVYDYVASTQRIYLNGILECNHSSSTPLQITNITYIPLTIGMTYPLAPFYFDGIIDQLTLVGWVKNASDILNDATLVAWYNFYNNSYNDYGPNGINGSGMNTTFDNNTLFFNGTQSYFQSTGFVLLGIDNSSYSFSLWINPSQTNASTIILAYQNSSSYSKWCSVYLGFTTQGQIQAQSQSSKGFINVLGPSISTYVWTHIAQTFSSTNGISLYINGSLFNRSASTNYRSGSAPLTIRLGNSFTTVNQTCLNTTSQGGQYMGWMDEFRIYSRELSSSDVQTLSSTR</sequence>
<dbReference type="SUPFAM" id="SSF49899">
    <property type="entry name" value="Concanavalin A-like lectins/glucanases"/>
    <property type="match status" value="2"/>
</dbReference>
<dbReference type="InterPro" id="IPR013320">
    <property type="entry name" value="ConA-like_dom_sf"/>
</dbReference>
<evidence type="ECO:0000313" key="3">
    <source>
        <dbReference type="Proteomes" id="UP000663832"/>
    </source>
</evidence>
<evidence type="ECO:0000313" key="2">
    <source>
        <dbReference type="EMBL" id="CAF1123537.1"/>
    </source>
</evidence>
<keyword evidence="3" id="KW-1185">Reference proteome</keyword>
<dbReference type="OrthoDB" id="10006026at2759"/>